<evidence type="ECO:0000313" key="7">
    <source>
        <dbReference type="Proteomes" id="UP000327157"/>
    </source>
</evidence>
<protein>
    <submittedName>
        <fullName evidence="6">Aspartic proteinase nepenthesin-1-like</fullName>
    </submittedName>
</protein>
<feature type="domain" description="Peptidase A1" evidence="5">
    <location>
        <begin position="63"/>
        <end position="398"/>
    </location>
</feature>
<dbReference type="OrthoDB" id="1152975at2759"/>
<keyword evidence="3" id="KW-0378">Hydrolase</keyword>
<dbReference type="Pfam" id="PF14543">
    <property type="entry name" value="TAXi_N"/>
    <property type="match status" value="1"/>
</dbReference>
<organism evidence="6 7">
    <name type="scientific">Pyrus ussuriensis x Pyrus communis</name>
    <dbReference type="NCBI Taxonomy" id="2448454"/>
    <lineage>
        <taxon>Eukaryota</taxon>
        <taxon>Viridiplantae</taxon>
        <taxon>Streptophyta</taxon>
        <taxon>Embryophyta</taxon>
        <taxon>Tracheophyta</taxon>
        <taxon>Spermatophyta</taxon>
        <taxon>Magnoliopsida</taxon>
        <taxon>eudicotyledons</taxon>
        <taxon>Gunneridae</taxon>
        <taxon>Pentapetalae</taxon>
        <taxon>rosids</taxon>
        <taxon>fabids</taxon>
        <taxon>Rosales</taxon>
        <taxon>Rosaceae</taxon>
        <taxon>Amygdaloideae</taxon>
        <taxon>Maleae</taxon>
        <taxon>Pyrus</taxon>
    </lineage>
</organism>
<keyword evidence="7" id="KW-1185">Reference proteome</keyword>
<dbReference type="InterPro" id="IPR001969">
    <property type="entry name" value="Aspartic_peptidase_AS"/>
</dbReference>
<evidence type="ECO:0000313" key="6">
    <source>
        <dbReference type="EMBL" id="KAB2630074.1"/>
    </source>
</evidence>
<dbReference type="EMBL" id="SMOL01000143">
    <property type="protein sequence ID" value="KAB2630074.1"/>
    <property type="molecule type" value="Genomic_DNA"/>
</dbReference>
<proteinExistence type="inferred from homology"/>
<gene>
    <name evidence="6" type="ORF">D8674_007593</name>
</gene>
<keyword evidence="2" id="KW-0645">Protease</keyword>
<evidence type="ECO:0000256" key="2">
    <source>
        <dbReference type="ARBA" id="ARBA00022670"/>
    </source>
</evidence>
<reference evidence="6 7" key="1">
    <citation type="submission" date="2019-09" db="EMBL/GenBank/DDBJ databases">
        <authorList>
            <person name="Ou C."/>
        </authorList>
    </citation>
    <scope>NUCLEOTIDE SEQUENCE [LARGE SCALE GENOMIC DNA]</scope>
    <source>
        <strain evidence="6">S2</strain>
        <tissue evidence="6">Leaf</tissue>
    </source>
</reference>
<dbReference type="InterPro" id="IPR033121">
    <property type="entry name" value="PEPTIDASE_A1"/>
</dbReference>
<dbReference type="PROSITE" id="PS00141">
    <property type="entry name" value="ASP_PROTEASE"/>
    <property type="match status" value="1"/>
</dbReference>
<dbReference type="SUPFAM" id="SSF50630">
    <property type="entry name" value="Acid proteases"/>
    <property type="match status" value="1"/>
</dbReference>
<comment type="caution">
    <text evidence="6">The sequence shown here is derived from an EMBL/GenBank/DDBJ whole genome shotgun (WGS) entry which is preliminary data.</text>
</comment>
<reference evidence="7" key="2">
    <citation type="submission" date="2019-10" db="EMBL/GenBank/DDBJ databases">
        <title>A de novo genome assembly of a pear dwarfing rootstock.</title>
        <authorList>
            <person name="Wang F."/>
            <person name="Wang J."/>
            <person name="Li S."/>
            <person name="Zhang Y."/>
            <person name="Fang M."/>
            <person name="Ma L."/>
            <person name="Zhao Y."/>
            <person name="Jiang S."/>
        </authorList>
    </citation>
    <scope>NUCLEOTIDE SEQUENCE [LARGE SCALE GENOMIC DNA]</scope>
</reference>
<evidence type="ECO:0000256" key="4">
    <source>
        <dbReference type="SAM" id="SignalP"/>
    </source>
</evidence>
<dbReference type="Pfam" id="PF14541">
    <property type="entry name" value="TAXi_C"/>
    <property type="match status" value="1"/>
</dbReference>
<dbReference type="AlphaFoldDB" id="A0A5N5I398"/>
<name>A0A5N5I398_9ROSA</name>
<evidence type="ECO:0000259" key="5">
    <source>
        <dbReference type="PROSITE" id="PS51767"/>
    </source>
</evidence>
<accession>A0A5N5I398</accession>
<feature type="chain" id="PRO_5024448619" evidence="4">
    <location>
        <begin position="23"/>
        <end position="402"/>
    </location>
</feature>
<dbReference type="InterPro" id="IPR021109">
    <property type="entry name" value="Peptidase_aspartic_dom_sf"/>
</dbReference>
<evidence type="ECO:0000256" key="3">
    <source>
        <dbReference type="ARBA" id="ARBA00022801"/>
    </source>
</evidence>
<dbReference type="GO" id="GO:0005576">
    <property type="term" value="C:extracellular region"/>
    <property type="evidence" value="ECO:0007669"/>
    <property type="project" value="TreeGrafter"/>
</dbReference>
<dbReference type="GO" id="GO:0006508">
    <property type="term" value="P:proteolysis"/>
    <property type="evidence" value="ECO:0007669"/>
    <property type="project" value="UniProtKB-KW"/>
</dbReference>
<dbReference type="GO" id="GO:0004190">
    <property type="term" value="F:aspartic-type endopeptidase activity"/>
    <property type="evidence" value="ECO:0007669"/>
    <property type="project" value="InterPro"/>
</dbReference>
<keyword evidence="4" id="KW-0732">Signal</keyword>
<sequence length="402" mass="44593">MAIKILFLILFIFVFGAPQAQGKGITLTLKKLPFRPNTTTQMSALASTSSHPLSARKSFFGVFYVELLVGTPPVKLNLVSAHCTDCFPVSSVQFDPNRSMTFQFMPFDHPIDLEYAANQVTIGTFGLDTLTTVTTSSTADQPTQIQGVAFGCCVINRIDLPGDAVHPNEISGILGLGIDHPSSFLFQLSSMTLKRFSYCIPYRVGAVSSLRFGEDAQLTGSDIQTTPLLESSSDFYYINMTGISLNGSRLPTDPRMFKAWGNSGVVVDTGTEYSLFASEVYTLIHQAMKSYFTENYSMKPLNKTRSGLELCYSMVDVLRTKKRRGLKFVAPEVIFHLDRADLKLNEATTFRADEDLQEFCMMIIRSAEIFGASSILGAFQQYNNRFLIDVPESKFSFTAEMC</sequence>
<comment type="similarity">
    <text evidence="1">Belongs to the peptidase A1 family.</text>
</comment>
<evidence type="ECO:0000256" key="1">
    <source>
        <dbReference type="ARBA" id="ARBA00007447"/>
    </source>
</evidence>
<dbReference type="PANTHER" id="PTHR47967:SF123">
    <property type="entry name" value="ASPARTIC PROTEINASE NEPENTHESIN-1-LIKE"/>
    <property type="match status" value="1"/>
</dbReference>
<reference evidence="6 7" key="3">
    <citation type="submission" date="2019-11" db="EMBL/GenBank/DDBJ databases">
        <title>A de novo genome assembly of a pear dwarfing rootstock.</title>
        <authorList>
            <person name="Wang F."/>
            <person name="Wang J."/>
            <person name="Li S."/>
            <person name="Zhang Y."/>
            <person name="Fang M."/>
            <person name="Ma L."/>
            <person name="Zhao Y."/>
            <person name="Jiang S."/>
        </authorList>
    </citation>
    <scope>NUCLEOTIDE SEQUENCE [LARGE SCALE GENOMIC DNA]</scope>
    <source>
        <strain evidence="6">S2</strain>
        <tissue evidence="6">Leaf</tissue>
    </source>
</reference>
<dbReference type="PROSITE" id="PS51767">
    <property type="entry name" value="PEPTIDASE_A1"/>
    <property type="match status" value="1"/>
</dbReference>
<feature type="signal peptide" evidence="4">
    <location>
        <begin position="1"/>
        <end position="22"/>
    </location>
</feature>
<dbReference type="InterPro" id="IPR051708">
    <property type="entry name" value="Plant_Aspart_Prot_A1"/>
</dbReference>
<dbReference type="InterPro" id="IPR032799">
    <property type="entry name" value="TAXi_C"/>
</dbReference>
<dbReference type="Proteomes" id="UP000327157">
    <property type="component" value="Chromosome 12"/>
</dbReference>
<dbReference type="Gene3D" id="2.40.70.10">
    <property type="entry name" value="Acid Proteases"/>
    <property type="match status" value="2"/>
</dbReference>
<dbReference type="InterPro" id="IPR032861">
    <property type="entry name" value="TAXi_N"/>
</dbReference>
<dbReference type="PANTHER" id="PTHR47967">
    <property type="entry name" value="OS07G0603500 PROTEIN-RELATED"/>
    <property type="match status" value="1"/>
</dbReference>